<evidence type="ECO:0000256" key="5">
    <source>
        <dbReference type="ARBA" id="ARBA00022729"/>
    </source>
</evidence>
<evidence type="ECO:0000256" key="6">
    <source>
        <dbReference type="ARBA" id="ARBA00023136"/>
    </source>
</evidence>
<feature type="signal peptide" evidence="9">
    <location>
        <begin position="1"/>
        <end position="23"/>
    </location>
</feature>
<keyword evidence="7" id="KW-0325">Glycoprotein</keyword>
<feature type="chain" id="PRO_5042968072" evidence="9">
    <location>
        <begin position="24"/>
        <end position="647"/>
    </location>
</feature>
<dbReference type="AlphaFoldDB" id="A0AAN8VCJ8"/>
<keyword evidence="5 9" id="KW-0732">Signal</keyword>
<dbReference type="GO" id="GO:0010215">
    <property type="term" value="P:cellulose microfibril organization"/>
    <property type="evidence" value="ECO:0007669"/>
    <property type="project" value="InterPro"/>
</dbReference>
<dbReference type="GO" id="GO:0005886">
    <property type="term" value="C:plasma membrane"/>
    <property type="evidence" value="ECO:0007669"/>
    <property type="project" value="UniProtKB-SubCell"/>
</dbReference>
<evidence type="ECO:0000256" key="2">
    <source>
        <dbReference type="ARBA" id="ARBA00005507"/>
    </source>
</evidence>
<evidence type="ECO:0000256" key="8">
    <source>
        <dbReference type="ARBA" id="ARBA00023288"/>
    </source>
</evidence>
<reference evidence="11 12" key="1">
    <citation type="submission" date="2023-12" db="EMBL/GenBank/DDBJ databases">
        <title>A high-quality genome assembly for Dillenia turbinata (Dilleniales).</title>
        <authorList>
            <person name="Chanderbali A."/>
        </authorList>
    </citation>
    <scope>NUCLEOTIDE SEQUENCE [LARGE SCALE GENOMIC DNA]</scope>
    <source>
        <strain evidence="11">LSX21</strain>
        <tissue evidence="11">Leaf</tissue>
    </source>
</reference>
<gene>
    <name evidence="11" type="ORF">RJ641_009223</name>
</gene>
<dbReference type="GO" id="GO:0098552">
    <property type="term" value="C:side of membrane"/>
    <property type="evidence" value="ECO:0007669"/>
    <property type="project" value="UniProtKB-KW"/>
</dbReference>
<dbReference type="Proteomes" id="UP001370490">
    <property type="component" value="Unassembled WGS sequence"/>
</dbReference>
<evidence type="ECO:0000256" key="3">
    <source>
        <dbReference type="ARBA" id="ARBA00022475"/>
    </source>
</evidence>
<accession>A0AAN8VCJ8</accession>
<evidence type="ECO:0000256" key="4">
    <source>
        <dbReference type="ARBA" id="ARBA00022622"/>
    </source>
</evidence>
<feature type="domain" description="COBRA C-terminal" evidence="10">
    <location>
        <begin position="412"/>
        <end position="620"/>
    </location>
</feature>
<proteinExistence type="inferred from homology"/>
<comment type="caution">
    <text evidence="11">The sequence shown here is derived from an EMBL/GenBank/DDBJ whole genome shotgun (WGS) entry which is preliminary data.</text>
</comment>
<dbReference type="PANTHER" id="PTHR31052">
    <property type="entry name" value="COBRA-LIKE PROTEIN 7"/>
    <property type="match status" value="1"/>
</dbReference>
<name>A0AAN8VCJ8_9MAGN</name>
<protein>
    <submittedName>
        <fullName evidence="11">COBRA, plant</fullName>
    </submittedName>
</protein>
<dbReference type="InterPro" id="IPR056900">
    <property type="entry name" value="COB_C"/>
</dbReference>
<evidence type="ECO:0000313" key="11">
    <source>
        <dbReference type="EMBL" id="KAK6924897.1"/>
    </source>
</evidence>
<keyword evidence="3" id="KW-1003">Cell membrane</keyword>
<dbReference type="PANTHER" id="PTHR31052:SF12">
    <property type="entry name" value="COBRA-LIKE PROTEIN 7"/>
    <property type="match status" value="1"/>
</dbReference>
<evidence type="ECO:0000256" key="1">
    <source>
        <dbReference type="ARBA" id="ARBA00004609"/>
    </source>
</evidence>
<dbReference type="Pfam" id="PF04833">
    <property type="entry name" value="COBRA"/>
    <property type="match status" value="1"/>
</dbReference>
<evidence type="ECO:0000313" key="12">
    <source>
        <dbReference type="Proteomes" id="UP001370490"/>
    </source>
</evidence>
<evidence type="ECO:0000256" key="9">
    <source>
        <dbReference type="SAM" id="SignalP"/>
    </source>
</evidence>
<evidence type="ECO:0000256" key="7">
    <source>
        <dbReference type="ARBA" id="ARBA00023180"/>
    </source>
</evidence>
<dbReference type="EMBL" id="JBAMMX010000016">
    <property type="protein sequence ID" value="KAK6924897.1"/>
    <property type="molecule type" value="Genomic_DNA"/>
</dbReference>
<organism evidence="11 12">
    <name type="scientific">Dillenia turbinata</name>
    <dbReference type="NCBI Taxonomy" id="194707"/>
    <lineage>
        <taxon>Eukaryota</taxon>
        <taxon>Viridiplantae</taxon>
        <taxon>Streptophyta</taxon>
        <taxon>Embryophyta</taxon>
        <taxon>Tracheophyta</taxon>
        <taxon>Spermatophyta</taxon>
        <taxon>Magnoliopsida</taxon>
        <taxon>eudicotyledons</taxon>
        <taxon>Gunneridae</taxon>
        <taxon>Pentapetalae</taxon>
        <taxon>Dilleniales</taxon>
        <taxon>Dilleniaceae</taxon>
        <taxon>Dillenia</taxon>
    </lineage>
</organism>
<comment type="similarity">
    <text evidence="2">Belongs to the COBRA family.</text>
</comment>
<sequence length="647" mass="72538">MNRLCRWIIFTFFLFSFANNIQSQYANEDDDSEVNSCNGIFLSYDFVSRIKGYPRVKNATAQSWAFNSTATVLNTGTNELKAWKIFVGFQHQEILVSVGGGVAVDDDNLPAAVGNGTYFSGYPQTDLKTSIDTAGDLDQIQAKLQIKGTQFGVKPSGVPMPKTIKLVNDGYECPAPKINKTSMRVCCKRNPKIKVKETILKYLPRQDGDLLISYDVMQAYQENYVAQVTMENNHPLGRLDHWNLTWEWMRGEFINTMRGAYTHEKDFSDCIYGPAAEYYKSMDFSKVMNCQKHPIIADLPPDRAKDEQIGNLPYCCKNGSLLPTTMNETKSKAVFQVQVFKIPPDLNITTIYPPQKWKVVGILNPDYKCGPPRRVDNAKFPDTSGLDATISAIASWQVVCNITKPKSGNSGCCVSFSAYYNESVIPCDTCACGCKDTEQCNPNAEAMLLPPEALLVPFVNRTAKAKAWARMQHFEIPRPLPCSDNCGVSINWHINADYSSGWTARMTILNWKQLNFEDWFAAIQIPKAYPGYAEVYSFNGTKVSSSNNTILFQGLKGSNYLMGITNSSKPEKEPMVPGKQQSVILFRKKLTRDINVKRGDGFPTKVYFNGEECTLPLRLPSSGEYRFHVNVVQVIALAVMNFLLLTL</sequence>
<keyword evidence="6" id="KW-0472">Membrane</keyword>
<keyword evidence="4" id="KW-0336">GPI-anchor</keyword>
<dbReference type="InterPro" id="IPR006918">
    <property type="entry name" value="COBRA_pln"/>
</dbReference>
<evidence type="ECO:0000259" key="10">
    <source>
        <dbReference type="Pfam" id="PF25079"/>
    </source>
</evidence>
<dbReference type="Pfam" id="PF25079">
    <property type="entry name" value="COB_C"/>
    <property type="match status" value="1"/>
</dbReference>
<comment type="subcellular location">
    <subcellularLocation>
        <location evidence="1">Cell membrane</location>
        <topology evidence="1">Lipid-anchor</topology>
        <topology evidence="1">GPI-anchor</topology>
    </subcellularLocation>
</comment>
<keyword evidence="12" id="KW-1185">Reference proteome</keyword>
<keyword evidence="8" id="KW-0449">Lipoprotein</keyword>